<evidence type="ECO:0000256" key="2">
    <source>
        <dbReference type="ARBA" id="ARBA00023015"/>
    </source>
</evidence>
<evidence type="ECO:0000259" key="7">
    <source>
        <dbReference type="PROSITE" id="PS50048"/>
    </source>
</evidence>
<keyword evidence="5" id="KW-0175">Coiled coil</keyword>
<dbReference type="GO" id="GO:0000435">
    <property type="term" value="P:positive regulation of transcription from RNA polymerase II promoter by galactose"/>
    <property type="evidence" value="ECO:0007669"/>
    <property type="project" value="TreeGrafter"/>
</dbReference>
<proteinExistence type="predicted"/>
<feature type="compositionally biased region" description="Polar residues" evidence="6">
    <location>
        <begin position="684"/>
        <end position="693"/>
    </location>
</feature>
<evidence type="ECO:0000313" key="9">
    <source>
        <dbReference type="Proteomes" id="UP000256328"/>
    </source>
</evidence>
<keyword evidence="1" id="KW-0479">Metal-binding</keyword>
<dbReference type="GO" id="GO:0000978">
    <property type="term" value="F:RNA polymerase II cis-regulatory region sequence-specific DNA binding"/>
    <property type="evidence" value="ECO:0007669"/>
    <property type="project" value="TreeGrafter"/>
</dbReference>
<feature type="region of interest" description="Disordered" evidence="6">
    <location>
        <begin position="668"/>
        <end position="693"/>
    </location>
</feature>
<evidence type="ECO:0000256" key="4">
    <source>
        <dbReference type="ARBA" id="ARBA00023242"/>
    </source>
</evidence>
<gene>
    <name evidence="8" type="ORF">BP5796_06980</name>
</gene>
<feature type="compositionally biased region" description="Polar residues" evidence="6">
    <location>
        <begin position="1"/>
        <end position="11"/>
    </location>
</feature>
<keyword evidence="4" id="KW-0539">Nucleus</keyword>
<dbReference type="PROSITE" id="PS50048">
    <property type="entry name" value="ZN2_CY6_FUNGAL_2"/>
    <property type="match status" value="1"/>
</dbReference>
<dbReference type="Pfam" id="PF00172">
    <property type="entry name" value="Zn_clus"/>
    <property type="match status" value="1"/>
</dbReference>
<sequence>MSSSTANTAPTGVSGFADAPRAQHFRQKRRQVARACDGCRIHRIKCDSSQPCSNCKSRGRHCSNNDAAREGSLSQACGEIERLRKKVQELEEKLEEVTAVNPEQQLATPSSMSLAPSPFMAFKSNDVDQDGNPKKKFWEGVKLRPARSPHATWFGPSSLYFFIKNLSVRLSASLQLTHSDDHILLKSVSTLNLLDGPGAPCEDKITPAVDEAKVPVTEADLSPTQEEYFINLFWQSYHTSLFAIIDEAEFKQHYQSLWMTSGNARKSSALVDIILAMCMQYAISTLPVGEQGNIAGNADATIAGRWLYRRCQTLLTYEMESPTISTLQCHLLCAIYLCGGSFHNMVGTSSGLAVSTAYILGLHLEPPQDMPEREQEKRRRLWWAVYLLDSKTSMKLGRPFLVHDSYTMPRLPSDSPQAAMLSGSTFAPLGDNATWLSFNLHNTKLYMAVRKAQTAFYDTDFGLRDGQTILDDAQALEACAELLLPHMKYLEEWANGVPNALKTKRHNDGRPFSTDGSALEIEQFAPLWLQRQRLLLELTYHHLCVDLYRFFISLDSVSTSGLLVETMATACAAHAIALTKITNQIFSSTSILDGWHEIFQWQWNATITLVGFVFTYPQGLSTPLARNAIDLSESVFDNFGAKFAVAVGAANIVRDLSMKVDFLAMQNQSNQRDSNQEEAPVTNYGHSNEQTSMDNNLSMPNLGNIDAGFYDMSDGSNQDLMDIALSVDFWGDFDTLWPNAGF</sequence>
<dbReference type="Proteomes" id="UP000256328">
    <property type="component" value="Unassembled WGS sequence"/>
</dbReference>
<protein>
    <recommendedName>
        <fullName evidence="7">Zn(2)-C6 fungal-type domain-containing protein</fullName>
    </recommendedName>
</protein>
<evidence type="ECO:0000313" key="8">
    <source>
        <dbReference type="EMBL" id="RDW76159.1"/>
    </source>
</evidence>
<dbReference type="SMART" id="SM00906">
    <property type="entry name" value="Fungal_trans"/>
    <property type="match status" value="1"/>
</dbReference>
<dbReference type="Gene3D" id="4.10.240.10">
    <property type="entry name" value="Zn(2)-C6 fungal-type DNA-binding domain"/>
    <property type="match status" value="1"/>
</dbReference>
<evidence type="ECO:0000256" key="5">
    <source>
        <dbReference type="SAM" id="Coils"/>
    </source>
</evidence>
<dbReference type="GO" id="GO:0005634">
    <property type="term" value="C:nucleus"/>
    <property type="evidence" value="ECO:0007669"/>
    <property type="project" value="TreeGrafter"/>
</dbReference>
<dbReference type="CDD" id="cd12148">
    <property type="entry name" value="fungal_TF_MHR"/>
    <property type="match status" value="1"/>
</dbReference>
<keyword evidence="9" id="KW-1185">Reference proteome</keyword>
<dbReference type="GO" id="GO:0000981">
    <property type="term" value="F:DNA-binding transcription factor activity, RNA polymerase II-specific"/>
    <property type="evidence" value="ECO:0007669"/>
    <property type="project" value="InterPro"/>
</dbReference>
<dbReference type="InterPro" id="IPR007219">
    <property type="entry name" value="XnlR_reg_dom"/>
</dbReference>
<dbReference type="AlphaFoldDB" id="A0A3D8RQ28"/>
<evidence type="ECO:0000256" key="3">
    <source>
        <dbReference type="ARBA" id="ARBA00023163"/>
    </source>
</evidence>
<dbReference type="SMART" id="SM00066">
    <property type="entry name" value="GAL4"/>
    <property type="match status" value="1"/>
</dbReference>
<dbReference type="PANTHER" id="PTHR47424">
    <property type="entry name" value="REGULATORY PROTEIN GAL4"/>
    <property type="match status" value="1"/>
</dbReference>
<dbReference type="Pfam" id="PF04082">
    <property type="entry name" value="Fungal_trans"/>
    <property type="match status" value="1"/>
</dbReference>
<evidence type="ECO:0000256" key="6">
    <source>
        <dbReference type="SAM" id="MobiDB-lite"/>
    </source>
</evidence>
<dbReference type="PROSITE" id="PS00463">
    <property type="entry name" value="ZN2_CY6_FUNGAL_1"/>
    <property type="match status" value="1"/>
</dbReference>
<comment type="caution">
    <text evidence="8">The sequence shown here is derived from an EMBL/GenBank/DDBJ whole genome shotgun (WGS) entry which is preliminary data.</text>
</comment>
<dbReference type="GO" id="GO:0008270">
    <property type="term" value="F:zinc ion binding"/>
    <property type="evidence" value="ECO:0007669"/>
    <property type="project" value="InterPro"/>
</dbReference>
<keyword evidence="3" id="KW-0804">Transcription</keyword>
<dbReference type="InterPro" id="IPR051127">
    <property type="entry name" value="Fungal_SecMet_Regulators"/>
</dbReference>
<dbReference type="InterPro" id="IPR036864">
    <property type="entry name" value="Zn2-C6_fun-type_DNA-bd_sf"/>
</dbReference>
<dbReference type="CDD" id="cd00067">
    <property type="entry name" value="GAL4"/>
    <property type="match status" value="1"/>
</dbReference>
<dbReference type="InterPro" id="IPR001138">
    <property type="entry name" value="Zn2Cys6_DnaBD"/>
</dbReference>
<reference evidence="8 9" key="1">
    <citation type="journal article" date="2018" name="IMA Fungus">
        <title>IMA Genome-F 9: Draft genome sequence of Annulohypoxylon stygium, Aspergillus mulundensis, Berkeleyomyces basicola (syn. Thielaviopsis basicola), Ceratocystis smalleyi, two Cercospora beticola strains, Coleophoma cylindrospora, Fusarium fracticaudum, Phialophora cf. hyalina, and Morchella septimelata.</title>
        <authorList>
            <person name="Wingfield B.D."/>
            <person name="Bills G.F."/>
            <person name="Dong Y."/>
            <person name="Huang W."/>
            <person name="Nel W.J."/>
            <person name="Swalarsk-Parry B.S."/>
            <person name="Vaghefi N."/>
            <person name="Wilken P.M."/>
            <person name="An Z."/>
            <person name="de Beer Z.W."/>
            <person name="De Vos L."/>
            <person name="Chen L."/>
            <person name="Duong T.A."/>
            <person name="Gao Y."/>
            <person name="Hammerbacher A."/>
            <person name="Kikkert J.R."/>
            <person name="Li Y."/>
            <person name="Li H."/>
            <person name="Li K."/>
            <person name="Li Q."/>
            <person name="Liu X."/>
            <person name="Ma X."/>
            <person name="Naidoo K."/>
            <person name="Pethybridge S.J."/>
            <person name="Sun J."/>
            <person name="Steenkamp E.T."/>
            <person name="van der Nest M.A."/>
            <person name="van Wyk S."/>
            <person name="Wingfield M.J."/>
            <person name="Xiong C."/>
            <person name="Yue Q."/>
            <person name="Zhang X."/>
        </authorList>
    </citation>
    <scope>NUCLEOTIDE SEQUENCE [LARGE SCALE GENOMIC DNA]</scope>
    <source>
        <strain evidence="8 9">BP5796</strain>
    </source>
</reference>
<feature type="coiled-coil region" evidence="5">
    <location>
        <begin position="73"/>
        <end position="107"/>
    </location>
</feature>
<dbReference type="GO" id="GO:0006351">
    <property type="term" value="P:DNA-templated transcription"/>
    <property type="evidence" value="ECO:0007669"/>
    <property type="project" value="InterPro"/>
</dbReference>
<dbReference type="OrthoDB" id="2283488at2759"/>
<dbReference type="EMBL" id="PDLN01000009">
    <property type="protein sequence ID" value="RDW76159.1"/>
    <property type="molecule type" value="Genomic_DNA"/>
</dbReference>
<dbReference type="PANTHER" id="PTHR47424:SF12">
    <property type="entry name" value="TRANSCRIPTION FACTOR ASQA"/>
    <property type="match status" value="1"/>
</dbReference>
<feature type="region of interest" description="Disordered" evidence="6">
    <location>
        <begin position="1"/>
        <end position="26"/>
    </location>
</feature>
<organism evidence="8 9">
    <name type="scientific">Coleophoma crateriformis</name>
    <dbReference type="NCBI Taxonomy" id="565419"/>
    <lineage>
        <taxon>Eukaryota</taxon>
        <taxon>Fungi</taxon>
        <taxon>Dikarya</taxon>
        <taxon>Ascomycota</taxon>
        <taxon>Pezizomycotina</taxon>
        <taxon>Leotiomycetes</taxon>
        <taxon>Helotiales</taxon>
        <taxon>Dermateaceae</taxon>
        <taxon>Coleophoma</taxon>
    </lineage>
</organism>
<name>A0A3D8RQ28_9HELO</name>
<accession>A0A3D8RQ28</accession>
<keyword evidence="2" id="KW-0805">Transcription regulation</keyword>
<dbReference type="SUPFAM" id="SSF57701">
    <property type="entry name" value="Zn2/Cys6 DNA-binding domain"/>
    <property type="match status" value="1"/>
</dbReference>
<evidence type="ECO:0000256" key="1">
    <source>
        <dbReference type="ARBA" id="ARBA00022723"/>
    </source>
</evidence>
<feature type="domain" description="Zn(2)-C6 fungal-type" evidence="7">
    <location>
        <begin position="35"/>
        <end position="64"/>
    </location>
</feature>